<proteinExistence type="predicted"/>
<accession>A0A7T8GVQ0</accession>
<evidence type="ECO:0000313" key="2">
    <source>
        <dbReference type="Proteomes" id="UP000595437"/>
    </source>
</evidence>
<dbReference type="EMBL" id="CP045902">
    <property type="protein sequence ID" value="QQP38699.1"/>
    <property type="molecule type" value="Genomic_DNA"/>
</dbReference>
<sequence>MHHSQDVKLLVKAGVEVRTGRRTTGQNPLETTRTVVRPSLKQRAVPAII</sequence>
<reference evidence="2" key="1">
    <citation type="submission" date="2021-01" db="EMBL/GenBank/DDBJ databases">
        <title>Caligus Genome Assembly.</title>
        <authorList>
            <person name="Gallardo-Escarate C."/>
        </authorList>
    </citation>
    <scope>NUCLEOTIDE SEQUENCE [LARGE SCALE GENOMIC DNA]</scope>
</reference>
<organism evidence="1 2">
    <name type="scientific">Caligus rogercresseyi</name>
    <name type="common">Sea louse</name>
    <dbReference type="NCBI Taxonomy" id="217165"/>
    <lineage>
        <taxon>Eukaryota</taxon>
        <taxon>Metazoa</taxon>
        <taxon>Ecdysozoa</taxon>
        <taxon>Arthropoda</taxon>
        <taxon>Crustacea</taxon>
        <taxon>Multicrustacea</taxon>
        <taxon>Hexanauplia</taxon>
        <taxon>Copepoda</taxon>
        <taxon>Siphonostomatoida</taxon>
        <taxon>Caligidae</taxon>
        <taxon>Caligus</taxon>
    </lineage>
</organism>
<name>A0A7T8GVQ0_CALRO</name>
<dbReference type="AlphaFoldDB" id="A0A7T8GVQ0"/>
<dbReference type="Proteomes" id="UP000595437">
    <property type="component" value="Chromosome 13"/>
</dbReference>
<keyword evidence="2" id="KW-1185">Reference proteome</keyword>
<protein>
    <submittedName>
        <fullName evidence="1">Uncharacterized protein</fullName>
    </submittedName>
</protein>
<evidence type="ECO:0000313" key="1">
    <source>
        <dbReference type="EMBL" id="QQP38699.1"/>
    </source>
</evidence>
<gene>
    <name evidence="1" type="ORF">FKW44_019355</name>
</gene>